<evidence type="ECO:0000313" key="1">
    <source>
        <dbReference type="EMBL" id="KAF3574530.1"/>
    </source>
</evidence>
<proteinExistence type="predicted"/>
<gene>
    <name evidence="1" type="ORF">F2Q69_00059583</name>
</gene>
<name>A0A8S9RNP3_BRACR</name>
<organism evidence="1 2">
    <name type="scientific">Brassica cretica</name>
    <name type="common">Mustard</name>
    <dbReference type="NCBI Taxonomy" id="69181"/>
    <lineage>
        <taxon>Eukaryota</taxon>
        <taxon>Viridiplantae</taxon>
        <taxon>Streptophyta</taxon>
        <taxon>Embryophyta</taxon>
        <taxon>Tracheophyta</taxon>
        <taxon>Spermatophyta</taxon>
        <taxon>Magnoliopsida</taxon>
        <taxon>eudicotyledons</taxon>
        <taxon>Gunneridae</taxon>
        <taxon>Pentapetalae</taxon>
        <taxon>rosids</taxon>
        <taxon>malvids</taxon>
        <taxon>Brassicales</taxon>
        <taxon>Brassicaceae</taxon>
        <taxon>Brassiceae</taxon>
        <taxon>Brassica</taxon>
    </lineage>
</organism>
<dbReference type="AlphaFoldDB" id="A0A8S9RNP3"/>
<accession>A0A8S9RNP3</accession>
<dbReference type="EMBL" id="QGKX02000095">
    <property type="protein sequence ID" value="KAF3574530.1"/>
    <property type="molecule type" value="Genomic_DNA"/>
</dbReference>
<evidence type="ECO:0000313" key="2">
    <source>
        <dbReference type="Proteomes" id="UP000712600"/>
    </source>
</evidence>
<protein>
    <submittedName>
        <fullName evidence="1">Uncharacterized protein</fullName>
    </submittedName>
</protein>
<sequence length="50" mass="5612">MHGYGMGPGSEWSMENWPLLPGELIRVMVELAGRSVSAIRGIRRNRLSKD</sequence>
<dbReference type="Proteomes" id="UP000712600">
    <property type="component" value="Unassembled WGS sequence"/>
</dbReference>
<reference evidence="1" key="1">
    <citation type="submission" date="2019-12" db="EMBL/GenBank/DDBJ databases">
        <title>Genome sequencing and annotation of Brassica cretica.</title>
        <authorList>
            <person name="Studholme D.J."/>
            <person name="Sarris P."/>
        </authorList>
    </citation>
    <scope>NUCLEOTIDE SEQUENCE</scope>
    <source>
        <strain evidence="1">PFS-109/04</strain>
        <tissue evidence="1">Leaf</tissue>
    </source>
</reference>
<comment type="caution">
    <text evidence="1">The sequence shown here is derived from an EMBL/GenBank/DDBJ whole genome shotgun (WGS) entry which is preliminary data.</text>
</comment>